<dbReference type="GO" id="GO:0003700">
    <property type="term" value="F:DNA-binding transcription factor activity"/>
    <property type="evidence" value="ECO:0007669"/>
    <property type="project" value="InterPro"/>
</dbReference>
<feature type="region of interest" description="Disordered" evidence="8">
    <location>
        <begin position="61"/>
        <end position="84"/>
    </location>
</feature>
<comment type="similarity">
    <text evidence="2">Belongs to the MYB-CC family.</text>
</comment>
<evidence type="ECO:0000259" key="9">
    <source>
        <dbReference type="PROSITE" id="PS51294"/>
    </source>
</evidence>
<dbReference type="FunFam" id="1.10.10.60:FF:000002">
    <property type="entry name" value="Myb family transcription factor"/>
    <property type="match status" value="1"/>
</dbReference>
<dbReference type="GeneID" id="105173373"/>
<dbReference type="RefSeq" id="XP_011093383.2">
    <property type="nucleotide sequence ID" value="XM_011095081.2"/>
</dbReference>
<accession>A0A6I9U6S2</accession>
<evidence type="ECO:0000256" key="3">
    <source>
        <dbReference type="ARBA" id="ARBA00023015"/>
    </source>
</evidence>
<evidence type="ECO:0000256" key="1">
    <source>
        <dbReference type="ARBA" id="ARBA00004123"/>
    </source>
</evidence>
<keyword evidence="3" id="KW-0805">Transcription regulation</keyword>
<dbReference type="Gene3D" id="1.10.10.60">
    <property type="entry name" value="Homeodomain-like"/>
    <property type="match status" value="1"/>
</dbReference>
<dbReference type="GO" id="GO:0005634">
    <property type="term" value="C:nucleus"/>
    <property type="evidence" value="ECO:0007669"/>
    <property type="project" value="UniProtKB-SubCell"/>
</dbReference>
<feature type="compositionally biased region" description="Polar residues" evidence="8">
    <location>
        <begin position="122"/>
        <end position="131"/>
    </location>
</feature>
<dbReference type="PANTHER" id="PTHR31499:SF80">
    <property type="entry name" value="HTH MYB-TYPE DOMAIN-CONTAINING PROTEIN"/>
    <property type="match status" value="1"/>
</dbReference>
<evidence type="ECO:0000256" key="8">
    <source>
        <dbReference type="SAM" id="MobiDB-lite"/>
    </source>
</evidence>
<evidence type="ECO:0000256" key="2">
    <source>
        <dbReference type="ARBA" id="ARBA00006783"/>
    </source>
</evidence>
<feature type="compositionally biased region" description="Acidic residues" evidence="8">
    <location>
        <begin position="69"/>
        <end position="78"/>
    </location>
</feature>
<dbReference type="GO" id="GO:0003677">
    <property type="term" value="F:DNA binding"/>
    <property type="evidence" value="ECO:0007669"/>
    <property type="project" value="InterPro"/>
</dbReference>
<dbReference type="Pfam" id="PF00249">
    <property type="entry name" value="Myb_DNA-binding"/>
    <property type="match status" value="1"/>
</dbReference>
<dbReference type="InterPro" id="IPR001005">
    <property type="entry name" value="SANT/Myb"/>
</dbReference>
<keyword evidence="6" id="KW-0539">Nucleus</keyword>
<evidence type="ECO:0000256" key="5">
    <source>
        <dbReference type="ARBA" id="ARBA00023163"/>
    </source>
</evidence>
<keyword evidence="4 7" id="KW-0175">Coiled coil</keyword>
<sequence length="302" mass="34045">MNNQQRFGSLSSSCFELHSFCSKGFSPQKGCNYQSDHDQLTLGLLSASGAADGERLDCGSNGVGFLSPTEDEDDDNDENFGSGDTLQSLVQSCHRCGNRGNRWREKPRGPTNDDTQEWKHLPSQQNKSSSRNLIQSSLLSFEKNTDVGNFECSKVQQEKQLEFASSNVASDKEATRNKTRIRWTEELHKKFIDSVNRLGGAKKATPKGILKLMNCNGLTIFHVKSHLQKYRIAQLMAEVTEGNSEQLGPKTGLQIVEALRLQMDVQHRLYEQLESQKKLQMRIEEQAKQLQTMIQCQLKQNS</sequence>
<dbReference type="AlphaFoldDB" id="A0A6I9U6S2"/>
<comment type="subcellular location">
    <subcellularLocation>
        <location evidence="1">Nucleus</location>
    </subcellularLocation>
</comment>
<evidence type="ECO:0000256" key="6">
    <source>
        <dbReference type="ARBA" id="ARBA00023242"/>
    </source>
</evidence>
<evidence type="ECO:0000256" key="4">
    <source>
        <dbReference type="ARBA" id="ARBA00023054"/>
    </source>
</evidence>
<evidence type="ECO:0000256" key="7">
    <source>
        <dbReference type="SAM" id="Coils"/>
    </source>
</evidence>
<keyword evidence="10" id="KW-1185">Reference proteome</keyword>
<dbReference type="InterPro" id="IPR025756">
    <property type="entry name" value="Myb_CC_LHEQLE"/>
</dbReference>
<evidence type="ECO:0000313" key="10">
    <source>
        <dbReference type="Proteomes" id="UP000504604"/>
    </source>
</evidence>
<reference evidence="11" key="1">
    <citation type="submission" date="2025-08" db="UniProtKB">
        <authorList>
            <consortium name="RefSeq"/>
        </authorList>
    </citation>
    <scope>IDENTIFICATION</scope>
</reference>
<dbReference type="OrthoDB" id="551907at2759"/>
<feature type="domain" description="HTH myb-type" evidence="9">
    <location>
        <begin position="175"/>
        <end position="235"/>
    </location>
</feature>
<dbReference type="InterPro" id="IPR006447">
    <property type="entry name" value="Myb_dom_plants"/>
</dbReference>
<protein>
    <submittedName>
        <fullName evidence="11">Protein PHOSPHATE STARVATION RESPONSE 1-like isoform X1</fullName>
    </submittedName>
</protein>
<dbReference type="Proteomes" id="UP000504604">
    <property type="component" value="Linkage group LG11"/>
</dbReference>
<dbReference type="InterPro" id="IPR009057">
    <property type="entry name" value="Homeodomain-like_sf"/>
</dbReference>
<gene>
    <name evidence="11" type="primary">LOC105173373</name>
</gene>
<feature type="coiled-coil region" evidence="7">
    <location>
        <begin position="256"/>
        <end position="293"/>
    </location>
</feature>
<keyword evidence="5" id="KW-0804">Transcription</keyword>
<dbReference type="InterPro" id="IPR017930">
    <property type="entry name" value="Myb_dom"/>
</dbReference>
<feature type="region of interest" description="Disordered" evidence="8">
    <location>
        <begin position="100"/>
        <end position="131"/>
    </location>
</feature>
<evidence type="ECO:0000313" key="11">
    <source>
        <dbReference type="RefSeq" id="XP_011093383.2"/>
    </source>
</evidence>
<dbReference type="InParanoid" id="A0A6I9U6S2"/>
<dbReference type="SUPFAM" id="SSF46689">
    <property type="entry name" value="Homeodomain-like"/>
    <property type="match status" value="1"/>
</dbReference>
<dbReference type="PANTHER" id="PTHR31499">
    <property type="entry name" value="MYB FAMILY TRANSCRIPTION FACTOR PHL11"/>
    <property type="match status" value="1"/>
</dbReference>
<dbReference type="NCBIfam" id="TIGR01557">
    <property type="entry name" value="myb_SHAQKYF"/>
    <property type="match status" value="1"/>
</dbReference>
<proteinExistence type="inferred from homology"/>
<dbReference type="PROSITE" id="PS51294">
    <property type="entry name" value="HTH_MYB"/>
    <property type="match status" value="1"/>
</dbReference>
<organism evidence="10 11">
    <name type="scientific">Sesamum indicum</name>
    <name type="common">Oriental sesame</name>
    <name type="synonym">Sesamum orientale</name>
    <dbReference type="NCBI Taxonomy" id="4182"/>
    <lineage>
        <taxon>Eukaryota</taxon>
        <taxon>Viridiplantae</taxon>
        <taxon>Streptophyta</taxon>
        <taxon>Embryophyta</taxon>
        <taxon>Tracheophyta</taxon>
        <taxon>Spermatophyta</taxon>
        <taxon>Magnoliopsida</taxon>
        <taxon>eudicotyledons</taxon>
        <taxon>Gunneridae</taxon>
        <taxon>Pentapetalae</taxon>
        <taxon>asterids</taxon>
        <taxon>lamiids</taxon>
        <taxon>Lamiales</taxon>
        <taxon>Pedaliaceae</taxon>
        <taxon>Sesamum</taxon>
    </lineage>
</organism>
<dbReference type="Pfam" id="PF14379">
    <property type="entry name" value="Myb_CC_LHEQLE"/>
    <property type="match status" value="1"/>
</dbReference>
<name>A0A6I9U6S2_SESIN</name>
<dbReference type="InterPro" id="IPR046955">
    <property type="entry name" value="PHR1-like"/>
</dbReference>
<dbReference type="KEGG" id="sind:105173373"/>